<feature type="transmembrane region" description="Helical" evidence="1">
    <location>
        <begin position="99"/>
        <end position="122"/>
    </location>
</feature>
<comment type="caution">
    <text evidence="2">The sequence shown here is derived from an EMBL/GenBank/DDBJ whole genome shotgun (WGS) entry which is preliminary data.</text>
</comment>
<keyword evidence="1" id="KW-0812">Transmembrane</keyword>
<keyword evidence="3" id="KW-1185">Reference proteome</keyword>
<feature type="transmembrane region" description="Helical" evidence="1">
    <location>
        <begin position="186"/>
        <end position="215"/>
    </location>
</feature>
<evidence type="ECO:0000313" key="2">
    <source>
        <dbReference type="EMBL" id="MDV3458440.1"/>
    </source>
</evidence>
<evidence type="ECO:0000313" key="3">
    <source>
        <dbReference type="Proteomes" id="UP001273531"/>
    </source>
</evidence>
<feature type="transmembrane region" description="Helical" evidence="1">
    <location>
        <begin position="35"/>
        <end position="55"/>
    </location>
</feature>
<feature type="transmembrane region" description="Helical" evidence="1">
    <location>
        <begin position="418"/>
        <end position="434"/>
    </location>
</feature>
<keyword evidence="1" id="KW-0472">Membrane</keyword>
<feature type="transmembrane region" description="Helical" evidence="1">
    <location>
        <begin position="276"/>
        <end position="295"/>
    </location>
</feature>
<protein>
    <submittedName>
        <fullName evidence="2">O-antigen polymerase</fullName>
    </submittedName>
</protein>
<feature type="transmembrane region" description="Helical" evidence="1">
    <location>
        <begin position="6"/>
        <end position="23"/>
    </location>
</feature>
<dbReference type="RefSeq" id="WP_317227506.1">
    <property type="nucleotide sequence ID" value="NZ_JAWJEJ010000001.1"/>
</dbReference>
<proteinExistence type="predicted"/>
<feature type="transmembrane region" description="Helical" evidence="1">
    <location>
        <begin position="61"/>
        <end position="78"/>
    </location>
</feature>
<dbReference type="EMBL" id="JAWJEJ010000001">
    <property type="protein sequence ID" value="MDV3458440.1"/>
    <property type="molecule type" value="Genomic_DNA"/>
</dbReference>
<reference evidence="2 3" key="1">
    <citation type="submission" date="2023-10" db="EMBL/GenBank/DDBJ databases">
        <title>Sphingomonas sp. HF-S4 16S ribosomal RNA gene Genome sequencing and assembly.</title>
        <authorList>
            <person name="Lee H."/>
        </authorList>
    </citation>
    <scope>NUCLEOTIDE SEQUENCE [LARGE SCALE GENOMIC DNA]</scope>
    <source>
        <strain evidence="2 3">HF-S4</strain>
    </source>
</reference>
<feature type="transmembrane region" description="Helical" evidence="1">
    <location>
        <begin position="235"/>
        <end position="255"/>
    </location>
</feature>
<sequence length="448" mass="49607">MELTLKLVSILLSGGILYVGYVARKVSGTWLTPACIWCVGWFFLTFIPLLVAFSVPVNPLAILYILVMSVVFSIPVFGTKWKNIKVATHAEDSSPFDSALLRVSFYIFACVSAVALTVHLSIQGVTLSALSTNFFETSSALIVDRYTESTVENIFAQISNISTYVTVGLGGLVFPGYRTLLGKLRILSLAMAPSLALMTIAGAKGTIFLCIAIFYGGYLVRRLRAGDNRLIDIATISRASLGFAVLLPFVTISFMSRGLYEDAAMVELSSSLYRNFVSYSSAHIYAFSDWFSWYIGFDSHVFYASDEMTGGFFTFMSLFKALGSTKVVPPGYYDEYFQYSWFLQTNIYTIFRGLITDFSLAGSVVFMYLAGFASNLIFVSLMRNGRASWSVAFYVVFCGFVYTSFLISILVWSSMYPTFGIIGVLLLVNNERFARRANRQSTPAVATS</sequence>
<feature type="transmembrane region" description="Helical" evidence="1">
    <location>
        <begin position="391"/>
        <end position="412"/>
    </location>
</feature>
<dbReference type="NCBIfam" id="TIGR04370">
    <property type="entry name" value="glyco_rpt_poly"/>
    <property type="match status" value="1"/>
</dbReference>
<keyword evidence="1" id="KW-1133">Transmembrane helix</keyword>
<gene>
    <name evidence="2" type="ORF">RZN05_15690</name>
</gene>
<organism evidence="2 3">
    <name type="scientific">Sphingomonas agrestis</name>
    <dbReference type="NCBI Taxonomy" id="3080540"/>
    <lineage>
        <taxon>Bacteria</taxon>
        <taxon>Pseudomonadati</taxon>
        <taxon>Pseudomonadota</taxon>
        <taxon>Alphaproteobacteria</taxon>
        <taxon>Sphingomonadales</taxon>
        <taxon>Sphingomonadaceae</taxon>
        <taxon>Sphingomonas</taxon>
    </lineage>
</organism>
<dbReference type="Proteomes" id="UP001273531">
    <property type="component" value="Unassembled WGS sequence"/>
</dbReference>
<name>A0ABU3YAN5_9SPHN</name>
<evidence type="ECO:0000256" key="1">
    <source>
        <dbReference type="SAM" id="Phobius"/>
    </source>
</evidence>
<accession>A0ABU3YAN5</accession>
<feature type="transmembrane region" description="Helical" evidence="1">
    <location>
        <begin position="358"/>
        <end position="379"/>
    </location>
</feature>